<dbReference type="PANTHER" id="PTHR30255:SF2">
    <property type="entry name" value="SINGLE-STRANDED-DNA-SPECIFIC EXONUCLEASE RECJ"/>
    <property type="match status" value="1"/>
</dbReference>
<evidence type="ECO:0000313" key="9">
    <source>
        <dbReference type="EMBL" id="CUN25876.1"/>
    </source>
</evidence>
<evidence type="ECO:0000256" key="4">
    <source>
        <dbReference type="ARBA" id="ARBA00022801"/>
    </source>
</evidence>
<organism evidence="9 10">
    <name type="scientific">Eubacterium ramulus</name>
    <dbReference type="NCBI Taxonomy" id="39490"/>
    <lineage>
        <taxon>Bacteria</taxon>
        <taxon>Bacillati</taxon>
        <taxon>Bacillota</taxon>
        <taxon>Clostridia</taxon>
        <taxon>Eubacteriales</taxon>
        <taxon>Eubacteriaceae</taxon>
        <taxon>Eubacterium</taxon>
    </lineage>
</organism>
<dbReference type="InterPro" id="IPR003156">
    <property type="entry name" value="DHHA1_dom"/>
</dbReference>
<dbReference type="Pfam" id="PF01368">
    <property type="entry name" value="DHH"/>
    <property type="match status" value="1"/>
</dbReference>
<evidence type="ECO:0000313" key="10">
    <source>
        <dbReference type="Proteomes" id="UP000095492"/>
    </source>
</evidence>
<comment type="similarity">
    <text evidence="1">Belongs to the RecJ family.</text>
</comment>
<dbReference type="GO" id="GO:0006281">
    <property type="term" value="P:DNA repair"/>
    <property type="evidence" value="ECO:0007669"/>
    <property type="project" value="InterPro"/>
</dbReference>
<evidence type="ECO:0000259" key="7">
    <source>
        <dbReference type="Pfam" id="PF02272"/>
    </source>
</evidence>
<evidence type="ECO:0000256" key="1">
    <source>
        <dbReference type="ARBA" id="ARBA00005915"/>
    </source>
</evidence>
<feature type="domain" description="DDH" evidence="6">
    <location>
        <begin position="78"/>
        <end position="217"/>
    </location>
</feature>
<dbReference type="GeneID" id="97390072"/>
<dbReference type="GO" id="GO:0003676">
    <property type="term" value="F:nucleic acid binding"/>
    <property type="evidence" value="ECO:0007669"/>
    <property type="project" value="InterPro"/>
</dbReference>
<proteinExistence type="inferred from homology"/>
<dbReference type="Gene3D" id="3.90.1640.30">
    <property type="match status" value="1"/>
</dbReference>
<accession>A0A173VGN8</accession>
<dbReference type="SUPFAM" id="SSF64182">
    <property type="entry name" value="DHH phosphoesterases"/>
    <property type="match status" value="1"/>
</dbReference>
<evidence type="ECO:0000259" key="8">
    <source>
        <dbReference type="Pfam" id="PF17768"/>
    </source>
</evidence>
<dbReference type="PANTHER" id="PTHR30255">
    <property type="entry name" value="SINGLE-STRANDED-DNA-SPECIFIC EXONUCLEASE RECJ"/>
    <property type="match status" value="1"/>
</dbReference>
<dbReference type="OrthoDB" id="9809852at2"/>
<dbReference type="STRING" id="39490.ERS852448_02870"/>
<evidence type="ECO:0000256" key="5">
    <source>
        <dbReference type="ARBA" id="ARBA00022839"/>
    </source>
</evidence>
<gene>
    <name evidence="9" type="primary">recJ</name>
    <name evidence="9" type="ORF">ERS852448_02870</name>
</gene>
<dbReference type="RefSeq" id="WP_055291145.1">
    <property type="nucleotide sequence ID" value="NZ_CP173382.1"/>
</dbReference>
<dbReference type="Proteomes" id="UP000095492">
    <property type="component" value="Unassembled WGS sequence"/>
</dbReference>
<dbReference type="InterPro" id="IPR051673">
    <property type="entry name" value="SSDNA_exonuclease_RecJ"/>
</dbReference>
<dbReference type="Pfam" id="PF17768">
    <property type="entry name" value="RecJ_OB"/>
    <property type="match status" value="1"/>
</dbReference>
<dbReference type="GO" id="GO:0006310">
    <property type="term" value="P:DNA recombination"/>
    <property type="evidence" value="ECO:0007669"/>
    <property type="project" value="InterPro"/>
</dbReference>
<dbReference type="Pfam" id="PF02272">
    <property type="entry name" value="DHHA1"/>
    <property type="match status" value="1"/>
</dbReference>
<feature type="domain" description="RecJ OB" evidence="8">
    <location>
        <begin position="461"/>
        <end position="584"/>
    </location>
</feature>
<name>A0A173VGN8_EUBRA</name>
<dbReference type="InterPro" id="IPR041122">
    <property type="entry name" value="RecJ_OB"/>
</dbReference>
<dbReference type="InterPro" id="IPR001667">
    <property type="entry name" value="DDH_dom"/>
</dbReference>
<dbReference type="InterPro" id="IPR038763">
    <property type="entry name" value="DHH_sf"/>
</dbReference>
<evidence type="ECO:0000256" key="3">
    <source>
        <dbReference type="ARBA" id="ARBA00022722"/>
    </source>
</evidence>
<dbReference type="InterPro" id="IPR004610">
    <property type="entry name" value="RecJ"/>
</dbReference>
<dbReference type="Gene3D" id="3.10.310.30">
    <property type="match status" value="1"/>
</dbReference>
<reference evidence="9 10" key="1">
    <citation type="submission" date="2015-09" db="EMBL/GenBank/DDBJ databases">
        <authorList>
            <consortium name="Pathogen Informatics"/>
        </authorList>
    </citation>
    <scope>NUCLEOTIDE SEQUENCE [LARGE SCALE GENOMIC DNA]</scope>
    <source>
        <strain evidence="9 10">2789STDY5608891</strain>
    </source>
</reference>
<dbReference type="NCBIfam" id="TIGR00644">
    <property type="entry name" value="recJ"/>
    <property type="match status" value="1"/>
</dbReference>
<keyword evidence="3" id="KW-0540">Nuclease</keyword>
<evidence type="ECO:0000256" key="2">
    <source>
        <dbReference type="ARBA" id="ARBA00019841"/>
    </source>
</evidence>
<sequence>MKEKWVVSAKKADFQAIGQRFGIDPVLARIMRNRGLTDLQEMNLYLHGTRADLNDPHLLKDADLAAQILREKIKEKKRIRIIGDYDIDGIQSTYILYCALRRLGADADFVIPDRILDGYGLNEHLVTRASQDGIDTILTCDNGISAIDQIHLAKSLGMTVVVTDHHEVPFTEVDGVRREKVCEADAVVNPKQQACHYPFKKLCGAAVAFKLVQVLYEVFGLEVSEADCFIENAGFATVGDVMDLQGENRILVKLGLEMLNRTTNIGMKALILQNKLTMGAIKSHDIGFRIGPCLNASGRLDTARLSLKLLLCESETEAAVLAEEIVELNESRKLLTMHAVEQAKEIAQQEEYVNDRVLVIFLPDCHESLAGIVAGRIREAYYRPTLVVTRSEHGAKGSGRSIEGYSMYEELCKCEEYLTQFGGHPMAAGFSLKEADIDAFRRKLNAVCTLTEEELRPKVVIDVPMPISYITERLVNQLGCLEPFGKGNEKPVFADRNLVIERLRICGKEGRVFQMKVRNAAGVSMDAVYFGDVEDLLLPLTEKYGKVVAQDTLAGRCVHEAALHFTYYPEMDHYYETPRIKLRLTGVSV</sequence>
<dbReference type="AlphaFoldDB" id="A0A173VGN8"/>
<dbReference type="GO" id="GO:0008409">
    <property type="term" value="F:5'-3' exonuclease activity"/>
    <property type="evidence" value="ECO:0007669"/>
    <property type="project" value="InterPro"/>
</dbReference>
<dbReference type="EMBL" id="CYYA01000029">
    <property type="protein sequence ID" value="CUN25876.1"/>
    <property type="molecule type" value="Genomic_DNA"/>
</dbReference>
<feature type="domain" description="DHHA1" evidence="7">
    <location>
        <begin position="354"/>
        <end position="448"/>
    </location>
</feature>
<evidence type="ECO:0000259" key="6">
    <source>
        <dbReference type="Pfam" id="PF01368"/>
    </source>
</evidence>
<protein>
    <recommendedName>
        <fullName evidence="2">Single-stranded-DNA-specific exonuclease RecJ</fullName>
    </recommendedName>
</protein>
<keyword evidence="4 9" id="KW-0378">Hydrolase</keyword>
<keyword evidence="5 9" id="KW-0269">Exonuclease</keyword>